<evidence type="ECO:0000313" key="1">
    <source>
        <dbReference type="EMBL" id="CAI0541235.1"/>
    </source>
</evidence>
<dbReference type="InterPro" id="IPR037119">
    <property type="entry name" value="Haem_oxidase_HugZ-like_sf"/>
</dbReference>
<dbReference type="SUPFAM" id="SSF50475">
    <property type="entry name" value="FMN-binding split barrel"/>
    <property type="match status" value="1"/>
</dbReference>
<dbReference type="EMBL" id="CAMGYJ010000009">
    <property type="protein sequence ID" value="CAI0541235.1"/>
    <property type="molecule type" value="Genomic_DNA"/>
</dbReference>
<dbReference type="AlphaFoldDB" id="A0AAV0Q8I8"/>
<reference evidence="1" key="1">
    <citation type="submission" date="2022-08" db="EMBL/GenBank/DDBJ databases">
        <authorList>
            <person name="Gutierrez-Valencia J."/>
        </authorList>
    </citation>
    <scope>NUCLEOTIDE SEQUENCE</scope>
</reference>
<dbReference type="Gene3D" id="3.20.180.10">
    <property type="entry name" value="PNP-oxidase-like"/>
    <property type="match status" value="1"/>
</dbReference>
<dbReference type="PANTHER" id="PTHR13343:SF18">
    <property type="entry name" value="PENTATRICOPEPTIDE REPEAT (PPR) SUPERFAMILY PROTEIN"/>
    <property type="match status" value="1"/>
</dbReference>
<name>A0AAV0Q8I8_9ROSI</name>
<keyword evidence="2" id="KW-1185">Reference proteome</keyword>
<dbReference type="Proteomes" id="UP001154282">
    <property type="component" value="Unassembled WGS sequence"/>
</dbReference>
<evidence type="ECO:0000313" key="2">
    <source>
        <dbReference type="Proteomes" id="UP001154282"/>
    </source>
</evidence>
<dbReference type="PANTHER" id="PTHR13343">
    <property type="entry name" value="CREG1 PROTEIN"/>
    <property type="match status" value="1"/>
</dbReference>
<accession>A0AAV0Q8I8</accession>
<protein>
    <submittedName>
        <fullName evidence="1">Uncharacterized protein</fullName>
    </submittedName>
</protein>
<sequence>MSSDFSSAMSTAAAAFAAFSFGPSQCQLCQADGSSCSTPNGITTGWMKNTIDNSTDVLSSRSGSSIFGSGSLFPWSSRRRDQSHLKVSVAANYSDSPFPDSSSYTSARSYHPLEEVIVGRRRPEPQLTPAEIARTTVEANSSALVVFPGIVHREPHEEITWAELQYVVDDYGDIYFEIFDDKNVLRDRQAINPVNAFIGMDVPIYENRRVASEYDIFSVRDADDIPIDNDFFPIMDYKASDVPVDWGMPDTCTWVHPIHFAKCLSKAIDTEHGIKMGYPSNGVSIVGCLRPAFDDEEAYYRSVCCSEDSDGYNSDSRDGEIPNLSSKKDVFRSATIYRFEIISIDLFSVYGTQKPIGFSEFQNAEADVLLNCVPTILERLDDRGIDVDSALKALCKKKGIDSEEAHLIGVDSLGLDVRISSGVEVRTHRFPFKVHARSEVAAEKQIHQLLFPRSRRKKRNQGDRIRDSRSH</sequence>
<proteinExistence type="predicted"/>
<gene>
    <name evidence="1" type="ORF">LITE_LOCUS42011</name>
</gene>
<organism evidence="1 2">
    <name type="scientific">Linum tenue</name>
    <dbReference type="NCBI Taxonomy" id="586396"/>
    <lineage>
        <taxon>Eukaryota</taxon>
        <taxon>Viridiplantae</taxon>
        <taxon>Streptophyta</taxon>
        <taxon>Embryophyta</taxon>
        <taxon>Tracheophyta</taxon>
        <taxon>Spermatophyta</taxon>
        <taxon>Magnoliopsida</taxon>
        <taxon>eudicotyledons</taxon>
        <taxon>Gunneridae</taxon>
        <taxon>Pentapetalae</taxon>
        <taxon>rosids</taxon>
        <taxon>fabids</taxon>
        <taxon>Malpighiales</taxon>
        <taxon>Linaceae</taxon>
        <taxon>Linum</taxon>
    </lineage>
</organism>
<comment type="caution">
    <text evidence="1">The sequence shown here is derived from an EMBL/GenBank/DDBJ whole genome shotgun (WGS) entry which is preliminary data.</text>
</comment>